<dbReference type="PRINTS" id="PR00061">
    <property type="entry name" value="RIBOSOMALL19"/>
</dbReference>
<dbReference type="InterPro" id="IPR038657">
    <property type="entry name" value="Ribosomal_bL19_sf"/>
</dbReference>
<dbReference type="PANTHER" id="PTHR15680:SF9">
    <property type="entry name" value="LARGE RIBOSOMAL SUBUNIT PROTEIN BL19M"/>
    <property type="match status" value="1"/>
</dbReference>
<keyword evidence="3 5" id="KW-0687">Ribonucleoprotein</keyword>
<evidence type="ECO:0000256" key="5">
    <source>
        <dbReference type="HAMAP-Rule" id="MF_00402"/>
    </source>
</evidence>
<accession>A0A8T4I9U1</accession>
<dbReference type="Pfam" id="PF01245">
    <property type="entry name" value="Ribosomal_L19"/>
    <property type="match status" value="1"/>
</dbReference>
<keyword evidence="2 5" id="KW-0689">Ribosomal protein</keyword>
<dbReference type="InterPro" id="IPR008991">
    <property type="entry name" value="Translation_prot_SH3-like_sf"/>
</dbReference>
<dbReference type="GO" id="GO:0003735">
    <property type="term" value="F:structural constituent of ribosome"/>
    <property type="evidence" value="ECO:0007669"/>
    <property type="project" value="InterPro"/>
</dbReference>
<evidence type="ECO:0000256" key="2">
    <source>
        <dbReference type="ARBA" id="ARBA00022980"/>
    </source>
</evidence>
<comment type="caution">
    <text evidence="7">The sequence shown here is derived from an EMBL/GenBank/DDBJ whole genome shotgun (WGS) entry which is preliminary data.</text>
</comment>
<sequence>MNLIQTLEQEQIAKFNEAKQIPDFRAGDTVKIGVKVVEGERTRVQNFEGVCIARSNRGMGSSFTVRKISFGEGVERVFPLYSPNIDSIQVVRKGAVRRAKLYYLRGRTGKAARIAERRDTRPAKEAATAE</sequence>
<evidence type="ECO:0000256" key="6">
    <source>
        <dbReference type="RuleBase" id="RU000559"/>
    </source>
</evidence>
<dbReference type="EMBL" id="JAGRQC010000001">
    <property type="protein sequence ID" value="MBR0551788.1"/>
    <property type="molecule type" value="Genomic_DNA"/>
</dbReference>
<proteinExistence type="inferred from homology"/>
<dbReference type="SUPFAM" id="SSF50104">
    <property type="entry name" value="Translation proteins SH3-like domain"/>
    <property type="match status" value="1"/>
</dbReference>
<dbReference type="HAMAP" id="MF_00402">
    <property type="entry name" value="Ribosomal_bL19"/>
    <property type="match status" value="1"/>
</dbReference>
<evidence type="ECO:0000256" key="3">
    <source>
        <dbReference type="ARBA" id="ARBA00023274"/>
    </source>
</evidence>
<dbReference type="PROSITE" id="PS01015">
    <property type="entry name" value="RIBOSOMAL_L19"/>
    <property type="match status" value="1"/>
</dbReference>
<dbReference type="Proteomes" id="UP000676996">
    <property type="component" value="Unassembled WGS sequence"/>
</dbReference>
<dbReference type="RefSeq" id="WP_284053051.1">
    <property type="nucleotide sequence ID" value="NZ_JAGRQC010000001.1"/>
</dbReference>
<dbReference type="PANTHER" id="PTHR15680">
    <property type="entry name" value="RIBOSOMAL PROTEIN L19"/>
    <property type="match status" value="1"/>
</dbReference>
<evidence type="ECO:0000256" key="1">
    <source>
        <dbReference type="ARBA" id="ARBA00005781"/>
    </source>
</evidence>
<evidence type="ECO:0000256" key="4">
    <source>
        <dbReference type="ARBA" id="ARBA00035171"/>
    </source>
</evidence>
<reference evidence="7" key="1">
    <citation type="submission" date="2021-04" db="EMBL/GenBank/DDBJ databases">
        <title>Ouciella asimina sp. nov., isolated from the surface seawater in the hydrothermal field of Okinawa Trough.</title>
        <authorList>
            <person name="Shuang W."/>
        </authorList>
    </citation>
    <scope>NUCLEOTIDE SEQUENCE</scope>
    <source>
        <strain evidence="7">LXI357</strain>
    </source>
</reference>
<dbReference type="FunFam" id="2.30.30.790:FF:000001">
    <property type="entry name" value="50S ribosomal protein L19"/>
    <property type="match status" value="1"/>
</dbReference>
<dbReference type="Gene3D" id="2.30.30.790">
    <property type="match status" value="1"/>
</dbReference>
<dbReference type="GO" id="GO:0022625">
    <property type="term" value="C:cytosolic large ribosomal subunit"/>
    <property type="evidence" value="ECO:0007669"/>
    <property type="project" value="TreeGrafter"/>
</dbReference>
<dbReference type="InterPro" id="IPR001857">
    <property type="entry name" value="Ribosomal_bL19"/>
</dbReference>
<keyword evidence="8" id="KW-1185">Reference proteome</keyword>
<dbReference type="PIRSF" id="PIRSF002191">
    <property type="entry name" value="Ribosomal_L19"/>
    <property type="match status" value="1"/>
</dbReference>
<dbReference type="GO" id="GO:0006412">
    <property type="term" value="P:translation"/>
    <property type="evidence" value="ECO:0007669"/>
    <property type="project" value="UniProtKB-UniRule"/>
</dbReference>
<organism evidence="7 8">
    <name type="scientific">Stakelama marina</name>
    <dbReference type="NCBI Taxonomy" id="2826939"/>
    <lineage>
        <taxon>Bacteria</taxon>
        <taxon>Pseudomonadati</taxon>
        <taxon>Pseudomonadota</taxon>
        <taxon>Alphaproteobacteria</taxon>
        <taxon>Sphingomonadales</taxon>
        <taxon>Sphingomonadaceae</taxon>
        <taxon>Stakelama</taxon>
    </lineage>
</organism>
<gene>
    <name evidence="5 7" type="primary">rplS</name>
    <name evidence="7" type="ORF">J7S20_04630</name>
</gene>
<protein>
    <recommendedName>
        <fullName evidence="4 5">Large ribosomal subunit protein bL19</fullName>
    </recommendedName>
</protein>
<comment type="similarity">
    <text evidence="1 5 6">Belongs to the bacterial ribosomal protein bL19 family.</text>
</comment>
<dbReference type="AlphaFoldDB" id="A0A8T4I9U1"/>
<dbReference type="NCBIfam" id="TIGR01024">
    <property type="entry name" value="rplS_bact"/>
    <property type="match status" value="1"/>
</dbReference>
<comment type="function">
    <text evidence="5 6">This protein is located at the 30S-50S ribosomal subunit interface and may play a role in the structure and function of the aminoacyl-tRNA binding site.</text>
</comment>
<name>A0A8T4I9U1_9SPHN</name>
<evidence type="ECO:0000313" key="8">
    <source>
        <dbReference type="Proteomes" id="UP000676996"/>
    </source>
</evidence>
<evidence type="ECO:0000313" key="7">
    <source>
        <dbReference type="EMBL" id="MBR0551788.1"/>
    </source>
</evidence>
<dbReference type="InterPro" id="IPR018257">
    <property type="entry name" value="Ribosomal_bL19_CS"/>
</dbReference>